<organism evidence="2 3">
    <name type="scientific">Sulfobacillus acidophilus (strain ATCC 700253 / DSM 10332 / NAL)</name>
    <dbReference type="NCBI Taxonomy" id="679936"/>
    <lineage>
        <taxon>Bacteria</taxon>
        <taxon>Bacillati</taxon>
        <taxon>Bacillota</taxon>
        <taxon>Clostridia</taxon>
        <taxon>Eubacteriales</taxon>
        <taxon>Clostridiales Family XVII. Incertae Sedis</taxon>
        <taxon>Sulfobacillus</taxon>
    </lineage>
</organism>
<dbReference type="SUPFAM" id="SSF100950">
    <property type="entry name" value="NagB/RpiA/CoA transferase-like"/>
    <property type="match status" value="1"/>
</dbReference>
<dbReference type="InterPro" id="IPR004165">
    <property type="entry name" value="CoA_trans_fam_I"/>
</dbReference>
<sequence length="286" mass="31620">MPLISDYALDEFMITQMARQLHGEVLVSSVTAFGALAAHLAKRRYAPDLAVLSTPESGMEVTPMPTLTLGQFLTDIQQGIPLTMEDIFDAIFTDHFRIWINPSQIDQYGNTNITCIGPWQQPKVALVGSRGIPEDTSHLSETFYYVLHHSPRSVVAQVDFKSGAGNGPSRDKLGRQGAPTVLITDLGIFRFNGPEGQMTIASLHPGVSFDEVQEKTGFPLTRPHAIPETEPPTPDDIAIIRQADPLEVRKLELLSGPEAAEKFVNIYERERQALHLSWPRVGKLAR</sequence>
<dbReference type="PANTHER" id="PTHR43293">
    <property type="entry name" value="ACETATE COA-TRANSFERASE YDIF"/>
    <property type="match status" value="1"/>
</dbReference>
<gene>
    <name evidence="2" type="ordered locus">Sulac_1806</name>
</gene>
<dbReference type="PANTHER" id="PTHR43293:SF3">
    <property type="entry name" value="CHOLESTEROL RING-CLEAVING HYDROLASE IPDB SUBUNIT"/>
    <property type="match status" value="1"/>
</dbReference>
<keyword evidence="3" id="KW-1185">Reference proteome</keyword>
<dbReference type="Pfam" id="PF01144">
    <property type="entry name" value="CoA_trans"/>
    <property type="match status" value="1"/>
</dbReference>
<dbReference type="InterPro" id="IPR037171">
    <property type="entry name" value="NagB/RpiA_transferase-like"/>
</dbReference>
<dbReference type="STRING" id="679936.Sulac_1806"/>
<dbReference type="HOGENOM" id="CLU_069088_0_0_9"/>
<keyword evidence="2" id="KW-0808">Transferase</keyword>
<evidence type="ECO:0000313" key="3">
    <source>
        <dbReference type="Proteomes" id="UP000005439"/>
    </source>
</evidence>
<accession>G8U050</accession>
<dbReference type="EMBL" id="CP003179">
    <property type="protein sequence ID" value="AEW05299.1"/>
    <property type="molecule type" value="Genomic_DNA"/>
</dbReference>
<dbReference type="Proteomes" id="UP000005439">
    <property type="component" value="Chromosome"/>
</dbReference>
<reference evidence="3" key="1">
    <citation type="submission" date="2011-12" db="EMBL/GenBank/DDBJ databases">
        <title>The complete genome of chromosome of Sulfobacillus acidophilus DSM 10332.</title>
        <authorList>
            <person name="Lucas S."/>
            <person name="Han J."/>
            <person name="Lapidus A."/>
            <person name="Bruce D."/>
            <person name="Goodwin L."/>
            <person name="Pitluck S."/>
            <person name="Peters L."/>
            <person name="Kyrpides N."/>
            <person name="Mavromatis K."/>
            <person name="Ivanova N."/>
            <person name="Mikhailova N."/>
            <person name="Chertkov O."/>
            <person name="Saunders E."/>
            <person name="Detter J.C."/>
            <person name="Tapia R."/>
            <person name="Han C."/>
            <person name="Land M."/>
            <person name="Hauser L."/>
            <person name="Markowitz V."/>
            <person name="Cheng J.-F."/>
            <person name="Hugenholtz P."/>
            <person name="Woyke T."/>
            <person name="Wu D."/>
            <person name="Pukall R."/>
            <person name="Gehrich-Schroeter G."/>
            <person name="Schneider S."/>
            <person name="Klenk H.-P."/>
            <person name="Eisen J.A."/>
        </authorList>
    </citation>
    <scope>NUCLEOTIDE SEQUENCE [LARGE SCALE GENOMIC DNA]</scope>
    <source>
        <strain evidence="3">ATCC 700253 / DSM 10332 / NAL</strain>
    </source>
</reference>
<evidence type="ECO:0000313" key="2">
    <source>
        <dbReference type="EMBL" id="AEW05299.1"/>
    </source>
</evidence>
<name>G8U050_SULAD</name>
<comment type="similarity">
    <text evidence="1">Belongs to the 3-oxoacid CoA-transferase subunit B family.</text>
</comment>
<dbReference type="KEGG" id="sap:Sulac_1806"/>
<evidence type="ECO:0000256" key="1">
    <source>
        <dbReference type="ARBA" id="ARBA00007047"/>
    </source>
</evidence>
<proteinExistence type="inferred from homology"/>
<dbReference type="PATRIC" id="fig|679936.5.peg.1871"/>
<dbReference type="Gene3D" id="3.40.1080.10">
    <property type="entry name" value="Glutaconate Coenzyme A-transferase"/>
    <property type="match status" value="1"/>
</dbReference>
<protein>
    <submittedName>
        <fullName evidence="2">Coenzyme A transferase</fullName>
    </submittedName>
</protein>
<dbReference type="GO" id="GO:0008410">
    <property type="term" value="F:CoA-transferase activity"/>
    <property type="evidence" value="ECO:0007669"/>
    <property type="project" value="InterPro"/>
</dbReference>
<reference evidence="2 3" key="2">
    <citation type="journal article" date="2012" name="Stand. Genomic Sci.">
        <title>Complete genome sequence of the moderately thermophilic mineral-sulfide-oxidizing firmicute Sulfobacillus acidophilus type strain (NAL(T)).</title>
        <authorList>
            <person name="Anderson I."/>
            <person name="Chertkov O."/>
            <person name="Chen A."/>
            <person name="Saunders E."/>
            <person name="Lapidus A."/>
            <person name="Nolan M."/>
            <person name="Lucas S."/>
            <person name="Hammon N."/>
            <person name="Deshpande S."/>
            <person name="Cheng J.F."/>
            <person name="Han C."/>
            <person name="Tapia R."/>
            <person name="Goodwin L.A."/>
            <person name="Pitluck S."/>
            <person name="Liolios K."/>
            <person name="Pagani I."/>
            <person name="Ivanova N."/>
            <person name="Mikhailova N."/>
            <person name="Pati A."/>
            <person name="Palaniappan K."/>
            <person name="Land M."/>
            <person name="Pan C."/>
            <person name="Rohde M."/>
            <person name="Pukall R."/>
            <person name="Goker M."/>
            <person name="Detter J.C."/>
            <person name="Woyke T."/>
            <person name="Bristow J."/>
            <person name="Eisen J.A."/>
            <person name="Markowitz V."/>
            <person name="Hugenholtz P."/>
            <person name="Kyrpides N.C."/>
            <person name="Klenk H.P."/>
            <person name="Mavromatis K."/>
        </authorList>
    </citation>
    <scope>NUCLEOTIDE SEQUENCE [LARGE SCALE GENOMIC DNA]</scope>
    <source>
        <strain evidence="3">ATCC 700253 / DSM 10332 / NAL</strain>
    </source>
</reference>
<dbReference type="AlphaFoldDB" id="G8U050"/>